<dbReference type="GO" id="GO:0004523">
    <property type="term" value="F:RNA-DNA hybrid ribonuclease activity"/>
    <property type="evidence" value="ECO:0007669"/>
    <property type="project" value="InterPro"/>
</dbReference>
<dbReference type="InterPro" id="IPR012337">
    <property type="entry name" value="RNaseH-like_sf"/>
</dbReference>
<dbReference type="InterPro" id="IPR053151">
    <property type="entry name" value="RNase_H-like"/>
</dbReference>
<dbReference type="Gene3D" id="3.30.420.10">
    <property type="entry name" value="Ribonuclease H-like superfamily/Ribonuclease H"/>
    <property type="match status" value="1"/>
</dbReference>
<reference evidence="2 3" key="1">
    <citation type="submission" date="2024-01" db="EMBL/GenBank/DDBJ databases">
        <title>A telomere-to-telomere, gap-free genome of sweet tea (Lithocarpus litseifolius).</title>
        <authorList>
            <person name="Zhou J."/>
        </authorList>
    </citation>
    <scope>NUCLEOTIDE SEQUENCE [LARGE SCALE GENOMIC DNA]</scope>
    <source>
        <strain evidence="2">Zhou-2022a</strain>
        <tissue evidence="2">Leaf</tissue>
    </source>
</reference>
<evidence type="ECO:0000259" key="1">
    <source>
        <dbReference type="PROSITE" id="PS50879"/>
    </source>
</evidence>
<dbReference type="Pfam" id="PF13456">
    <property type="entry name" value="RVT_3"/>
    <property type="match status" value="1"/>
</dbReference>
<dbReference type="GO" id="GO:0003676">
    <property type="term" value="F:nucleic acid binding"/>
    <property type="evidence" value="ECO:0007669"/>
    <property type="project" value="InterPro"/>
</dbReference>
<dbReference type="InterPro" id="IPR036397">
    <property type="entry name" value="RNaseH_sf"/>
</dbReference>
<dbReference type="PROSITE" id="PS50879">
    <property type="entry name" value="RNASE_H_1"/>
    <property type="match status" value="1"/>
</dbReference>
<keyword evidence="3" id="KW-1185">Reference proteome</keyword>
<feature type="domain" description="RNase H type-1" evidence="1">
    <location>
        <begin position="305"/>
        <end position="435"/>
    </location>
</feature>
<evidence type="ECO:0000313" key="2">
    <source>
        <dbReference type="EMBL" id="KAK9990920.1"/>
    </source>
</evidence>
<dbReference type="Proteomes" id="UP001459277">
    <property type="component" value="Unassembled WGS sequence"/>
</dbReference>
<dbReference type="InterPro" id="IPR044730">
    <property type="entry name" value="RNase_H-like_dom_plant"/>
</dbReference>
<protein>
    <recommendedName>
        <fullName evidence="1">RNase H type-1 domain-containing protein</fullName>
    </recommendedName>
</protein>
<dbReference type="AlphaFoldDB" id="A0AAW2BY06"/>
<organism evidence="2 3">
    <name type="scientific">Lithocarpus litseifolius</name>
    <dbReference type="NCBI Taxonomy" id="425828"/>
    <lineage>
        <taxon>Eukaryota</taxon>
        <taxon>Viridiplantae</taxon>
        <taxon>Streptophyta</taxon>
        <taxon>Embryophyta</taxon>
        <taxon>Tracheophyta</taxon>
        <taxon>Spermatophyta</taxon>
        <taxon>Magnoliopsida</taxon>
        <taxon>eudicotyledons</taxon>
        <taxon>Gunneridae</taxon>
        <taxon>Pentapetalae</taxon>
        <taxon>rosids</taxon>
        <taxon>fabids</taxon>
        <taxon>Fagales</taxon>
        <taxon>Fagaceae</taxon>
        <taxon>Lithocarpus</taxon>
    </lineage>
</organism>
<gene>
    <name evidence="2" type="ORF">SO802_025905</name>
</gene>
<dbReference type="SUPFAM" id="SSF53098">
    <property type="entry name" value="Ribonuclease H-like"/>
    <property type="match status" value="1"/>
</dbReference>
<dbReference type="InterPro" id="IPR002156">
    <property type="entry name" value="RNaseH_domain"/>
</dbReference>
<dbReference type="CDD" id="cd06222">
    <property type="entry name" value="RNase_H_like"/>
    <property type="match status" value="1"/>
</dbReference>
<accession>A0AAW2BY06</accession>
<dbReference type="EMBL" id="JAZDWU010000009">
    <property type="protein sequence ID" value="KAK9990920.1"/>
    <property type="molecule type" value="Genomic_DNA"/>
</dbReference>
<comment type="caution">
    <text evidence="2">The sequence shown here is derived from an EMBL/GenBank/DDBJ whole genome shotgun (WGS) entry which is preliminary data.</text>
</comment>
<proteinExistence type="predicted"/>
<sequence>MPGTGRYCLKLADMANTWPIQVRIPQLIQWNVPPDLYIKLNTDGSAIGNPRLARARGILRDLSGALWTRTGWYKCSTSTVKLMNVRMHWQSGELTNRTFCLSKVPIPVLRRAANPDALPSSPNWFAIKLGFPTFAKGICWGIGNGSRKSVWIDNWIKGQSLRDLIEGPLTRNDMKLTIADIRDNHEWNWGNLSFVLPSIIKDKIRSVPCQEFGDETDSGRFWLLEASIATRYVLYAESKMSLLGICLESVFSCDNSGLKFMLLKFPLCLFIIFCLNEAREYFYCIANSGRKKQLISIPVKWNKPPKEWFKLNTDGASSGNPGKAGGGGLIRDCNGRWIKGFSRSIEHASSFVAEFWALRDGLKLALGTGVQRLVVELDAKVVISLITSIGGSNKPYFPLLNDCRYLLRRFLQTRVVHVFREGNRCANALARMGSNMDEEFLVFDNPPSPDVLYFVNTDAAGVLYNRSSFYDLTVLVR</sequence>
<evidence type="ECO:0000313" key="3">
    <source>
        <dbReference type="Proteomes" id="UP001459277"/>
    </source>
</evidence>
<dbReference type="PANTHER" id="PTHR47723:SF19">
    <property type="entry name" value="POLYNUCLEOTIDYL TRANSFERASE, RIBONUCLEASE H-LIKE SUPERFAMILY PROTEIN"/>
    <property type="match status" value="1"/>
</dbReference>
<dbReference type="PANTHER" id="PTHR47723">
    <property type="entry name" value="OS05G0353850 PROTEIN"/>
    <property type="match status" value="1"/>
</dbReference>
<name>A0AAW2BY06_9ROSI</name>